<feature type="region of interest" description="Disordered" evidence="1">
    <location>
        <begin position="198"/>
        <end position="225"/>
    </location>
</feature>
<organism evidence="3 4">
    <name type="scientific">Blepharisma stoltei</name>
    <dbReference type="NCBI Taxonomy" id="1481888"/>
    <lineage>
        <taxon>Eukaryota</taxon>
        <taxon>Sar</taxon>
        <taxon>Alveolata</taxon>
        <taxon>Ciliophora</taxon>
        <taxon>Postciliodesmatophora</taxon>
        <taxon>Heterotrichea</taxon>
        <taxon>Heterotrichida</taxon>
        <taxon>Blepharismidae</taxon>
        <taxon>Blepharisma</taxon>
    </lineage>
</organism>
<keyword evidence="2" id="KW-0812">Transmembrane</keyword>
<evidence type="ECO:0000256" key="2">
    <source>
        <dbReference type="SAM" id="Phobius"/>
    </source>
</evidence>
<feature type="compositionally biased region" description="Acidic residues" evidence="1">
    <location>
        <begin position="203"/>
        <end position="225"/>
    </location>
</feature>
<evidence type="ECO:0000256" key="1">
    <source>
        <dbReference type="SAM" id="MobiDB-lite"/>
    </source>
</evidence>
<reference evidence="3" key="1">
    <citation type="submission" date="2021-09" db="EMBL/GenBank/DDBJ databases">
        <authorList>
            <consortium name="AG Swart"/>
            <person name="Singh M."/>
            <person name="Singh A."/>
            <person name="Seah K."/>
            <person name="Emmerich C."/>
        </authorList>
    </citation>
    <scope>NUCLEOTIDE SEQUENCE</scope>
    <source>
        <strain evidence="3">ATCC30299</strain>
    </source>
</reference>
<accession>A0AAU9J911</accession>
<proteinExistence type="predicted"/>
<comment type="caution">
    <text evidence="3">The sequence shown here is derived from an EMBL/GenBank/DDBJ whole genome shotgun (WGS) entry which is preliminary data.</text>
</comment>
<gene>
    <name evidence="3" type="ORF">BSTOLATCC_MIC34087</name>
</gene>
<keyword evidence="2" id="KW-1133">Transmembrane helix</keyword>
<protein>
    <submittedName>
        <fullName evidence="3">Uncharacterized protein</fullName>
    </submittedName>
</protein>
<dbReference type="AlphaFoldDB" id="A0AAU9J911"/>
<feature type="transmembrane region" description="Helical" evidence="2">
    <location>
        <begin position="30"/>
        <end position="48"/>
    </location>
</feature>
<evidence type="ECO:0000313" key="4">
    <source>
        <dbReference type="Proteomes" id="UP001162131"/>
    </source>
</evidence>
<name>A0AAU9J911_9CILI</name>
<evidence type="ECO:0000313" key="3">
    <source>
        <dbReference type="EMBL" id="CAG9323437.1"/>
    </source>
</evidence>
<feature type="transmembrane region" description="Helical" evidence="2">
    <location>
        <begin position="78"/>
        <end position="99"/>
    </location>
</feature>
<keyword evidence="2" id="KW-0472">Membrane</keyword>
<keyword evidence="4" id="KW-1185">Reference proteome</keyword>
<dbReference type="EMBL" id="CAJZBQ010000034">
    <property type="protein sequence ID" value="CAG9323437.1"/>
    <property type="molecule type" value="Genomic_DNA"/>
</dbReference>
<sequence>MRGITYFRIFKNTRYMVNLITQVIKDITSFFILLFYSTLAFAFIFLVMDKEDPKLIDYIKISYRLDLGDFDPTGFTSMQWVCLFLATMTNMIIMLNLLISIMGDTFGKVQENAEIADRKELLGMISEIETLMFWKKKCTERSYFQVLTGEESEETEKNISTRVTVIKKNIKRNHLQTLKRMDSLEEMLKKIWTKLEGDKKEEEIEESSDEESGEESGEQSGEEED</sequence>
<dbReference type="Proteomes" id="UP001162131">
    <property type="component" value="Unassembled WGS sequence"/>
</dbReference>